<dbReference type="Gene3D" id="1.10.10.10">
    <property type="entry name" value="Winged helix-like DNA-binding domain superfamily/Winged helix DNA-binding domain"/>
    <property type="match status" value="1"/>
</dbReference>
<dbReference type="Pfam" id="PF02082">
    <property type="entry name" value="Rrf2"/>
    <property type="match status" value="1"/>
</dbReference>
<dbReference type="PROSITE" id="PS51197">
    <property type="entry name" value="HTH_RRF2_2"/>
    <property type="match status" value="1"/>
</dbReference>
<dbReference type="PANTHER" id="PTHR33221">
    <property type="entry name" value="WINGED HELIX-TURN-HELIX TRANSCRIPTIONAL REGULATOR, RRF2 FAMILY"/>
    <property type="match status" value="1"/>
</dbReference>
<dbReference type="InterPro" id="IPR000944">
    <property type="entry name" value="Tscrpt_reg_Rrf2"/>
</dbReference>
<protein>
    <submittedName>
        <fullName evidence="2">Transcriptional regulator</fullName>
    </submittedName>
</protein>
<dbReference type="NCBIfam" id="TIGR00738">
    <property type="entry name" value="rrf2_super"/>
    <property type="match status" value="1"/>
</dbReference>
<gene>
    <name evidence="2" type="primary">iscR-2</name>
    <name evidence="2" type="ORF">GURASL_30160</name>
</gene>
<accession>A0ABM8ENR6</accession>
<keyword evidence="1" id="KW-0238">DNA-binding</keyword>
<organism evidence="2 3">
    <name type="scientific">Geotalea uraniireducens</name>
    <dbReference type="NCBI Taxonomy" id="351604"/>
    <lineage>
        <taxon>Bacteria</taxon>
        <taxon>Pseudomonadati</taxon>
        <taxon>Thermodesulfobacteriota</taxon>
        <taxon>Desulfuromonadia</taxon>
        <taxon>Geobacterales</taxon>
        <taxon>Geobacteraceae</taxon>
        <taxon>Geotalea</taxon>
    </lineage>
</organism>
<name>A0ABM8ENR6_9BACT</name>
<dbReference type="SUPFAM" id="SSF46785">
    <property type="entry name" value="Winged helix' DNA-binding domain"/>
    <property type="match status" value="1"/>
</dbReference>
<reference evidence="2 3" key="1">
    <citation type="submission" date="2022-12" db="EMBL/GenBank/DDBJ databases">
        <title>Polyphasic characterization of Geotalea uranireducens NIT-SL11 newly isolated from a complex of sewage sludge and microbially reduced graphene oxide.</title>
        <authorList>
            <person name="Xie L."/>
            <person name="Yoshida N."/>
            <person name="Meng L."/>
        </authorList>
    </citation>
    <scope>NUCLEOTIDE SEQUENCE [LARGE SCALE GENOMIC DNA]</scope>
    <source>
        <strain evidence="2 3">NIT-SL11</strain>
    </source>
</reference>
<dbReference type="RefSeq" id="WP_282000205.1">
    <property type="nucleotide sequence ID" value="NZ_AP027151.1"/>
</dbReference>
<sequence>MRLSTRAQYAVRAMVDLALHCQGTPVSLKEIAQREDIPLNYLEQLFNRLRRGKIVESVRGPGGGYLLARESSEILVGEIVATVEEPLNPVSCMDAATGRCSRPAACTTHNVWQKLGERIKTFLDSITLEDLVAEARGRHDE</sequence>
<evidence type="ECO:0000256" key="1">
    <source>
        <dbReference type="ARBA" id="ARBA00023125"/>
    </source>
</evidence>
<evidence type="ECO:0000313" key="3">
    <source>
        <dbReference type="Proteomes" id="UP001317705"/>
    </source>
</evidence>
<dbReference type="Proteomes" id="UP001317705">
    <property type="component" value="Chromosome"/>
</dbReference>
<dbReference type="PANTHER" id="PTHR33221:SF5">
    <property type="entry name" value="HTH-TYPE TRANSCRIPTIONAL REGULATOR ISCR"/>
    <property type="match status" value="1"/>
</dbReference>
<keyword evidence="3" id="KW-1185">Reference proteome</keyword>
<dbReference type="InterPro" id="IPR036388">
    <property type="entry name" value="WH-like_DNA-bd_sf"/>
</dbReference>
<dbReference type="InterPro" id="IPR036390">
    <property type="entry name" value="WH_DNA-bd_sf"/>
</dbReference>
<proteinExistence type="predicted"/>
<dbReference type="EMBL" id="AP027151">
    <property type="protein sequence ID" value="BDV44093.1"/>
    <property type="molecule type" value="Genomic_DNA"/>
</dbReference>
<evidence type="ECO:0000313" key="2">
    <source>
        <dbReference type="EMBL" id="BDV44093.1"/>
    </source>
</evidence>